<proteinExistence type="predicted"/>
<keyword evidence="1" id="KW-1133">Transmembrane helix</keyword>
<feature type="transmembrane region" description="Helical" evidence="1">
    <location>
        <begin position="155"/>
        <end position="174"/>
    </location>
</feature>
<dbReference type="AlphaFoldDB" id="A0A6P8YXK6"/>
<evidence type="ECO:0000313" key="2">
    <source>
        <dbReference type="Proteomes" id="UP000515158"/>
    </source>
</evidence>
<gene>
    <name evidence="3" type="primary">LOC117645904</name>
</gene>
<organism evidence="3">
    <name type="scientific">Thrips palmi</name>
    <name type="common">Melon thrips</name>
    <dbReference type="NCBI Taxonomy" id="161013"/>
    <lineage>
        <taxon>Eukaryota</taxon>
        <taxon>Metazoa</taxon>
        <taxon>Ecdysozoa</taxon>
        <taxon>Arthropoda</taxon>
        <taxon>Hexapoda</taxon>
        <taxon>Insecta</taxon>
        <taxon>Pterygota</taxon>
        <taxon>Neoptera</taxon>
        <taxon>Paraneoptera</taxon>
        <taxon>Thysanoptera</taxon>
        <taxon>Terebrantia</taxon>
        <taxon>Thripoidea</taxon>
        <taxon>Thripidae</taxon>
        <taxon>Thrips</taxon>
    </lineage>
</organism>
<feature type="transmembrane region" description="Helical" evidence="1">
    <location>
        <begin position="67"/>
        <end position="89"/>
    </location>
</feature>
<name>A0A6P8YXK6_THRPL</name>
<reference evidence="3" key="1">
    <citation type="submission" date="2025-08" db="UniProtKB">
        <authorList>
            <consortium name="RefSeq"/>
        </authorList>
    </citation>
    <scope>IDENTIFICATION</scope>
    <source>
        <tissue evidence="3">Total insect</tissue>
    </source>
</reference>
<keyword evidence="1" id="KW-0812">Transmembrane</keyword>
<protein>
    <submittedName>
        <fullName evidence="3">Uncharacterized protein LOC117645904</fullName>
    </submittedName>
</protein>
<evidence type="ECO:0000313" key="3">
    <source>
        <dbReference type="RefSeq" id="XP_034242345.1"/>
    </source>
</evidence>
<accession>A0A6P8YXK6</accession>
<feature type="transmembrane region" description="Helical" evidence="1">
    <location>
        <begin position="95"/>
        <end position="114"/>
    </location>
</feature>
<sequence>MAPRLITALYPSLPGGRTRNCSSAAHTVDGRMALLEEYLQAWRREVLYDREPSAAWRAVWRYRRAKWLLVAGYAWVGRALVETAMAPNLEVRNLTLVQFTAVHLAIAAIYVFAFHSPECGNAITCLIAVARCVERSADPATELEFRNMVRRQRRIGAFTATAWVAHILTSLQTINGSQKVSPLNTALAPVGGVYYTAANTAFIAMQVRDSVPMLLIAPGD</sequence>
<dbReference type="KEGG" id="tpal:117645904"/>
<keyword evidence="1" id="KW-0472">Membrane</keyword>
<evidence type="ECO:0000256" key="1">
    <source>
        <dbReference type="SAM" id="Phobius"/>
    </source>
</evidence>
<dbReference type="RefSeq" id="XP_034242345.1">
    <property type="nucleotide sequence ID" value="XM_034386454.1"/>
</dbReference>
<dbReference type="Proteomes" id="UP000515158">
    <property type="component" value="Unplaced"/>
</dbReference>
<feature type="transmembrane region" description="Helical" evidence="1">
    <location>
        <begin position="186"/>
        <end position="205"/>
    </location>
</feature>
<dbReference type="GeneID" id="117645904"/>
<dbReference type="InParanoid" id="A0A6P8YXK6"/>
<keyword evidence="2" id="KW-1185">Reference proteome</keyword>